<name>A0ABZ2XU26_9RHOB</name>
<sequence length="197" mass="20724">MSDPETIRVYDDQAAKYAEMTDAHNQDDPHLDAFLNAIPTGGHVLDLGCGPGTSAAAMARAGLTVTATDASAEMVAMADQHPGVRAHQASFEQISGDGIYDGVWANFSLLHAPRANMPDHLSALHSALKPGGMLHIGLKTGTGEKRDAIGRLYTYYTQDELDGLLQTAGFTPVDHAFGAGVGLDGAVADWMVVRAHA</sequence>
<dbReference type="PANTHER" id="PTHR43861">
    <property type="entry name" value="TRANS-ACONITATE 2-METHYLTRANSFERASE-RELATED"/>
    <property type="match status" value="1"/>
</dbReference>
<dbReference type="GO" id="GO:0008168">
    <property type="term" value="F:methyltransferase activity"/>
    <property type="evidence" value="ECO:0007669"/>
    <property type="project" value="UniProtKB-KW"/>
</dbReference>
<protein>
    <submittedName>
        <fullName evidence="4">Methyltransferase domain-containing protein</fullName>
    </submittedName>
</protein>
<gene>
    <name evidence="4" type="ORF">QEZ52_03365</name>
</gene>
<feature type="domain" description="Methyltransferase" evidence="3">
    <location>
        <begin position="44"/>
        <end position="132"/>
    </location>
</feature>
<evidence type="ECO:0000256" key="1">
    <source>
        <dbReference type="ARBA" id="ARBA00022603"/>
    </source>
</evidence>
<dbReference type="InterPro" id="IPR041698">
    <property type="entry name" value="Methyltransf_25"/>
</dbReference>
<dbReference type="SUPFAM" id="SSF53335">
    <property type="entry name" value="S-adenosyl-L-methionine-dependent methyltransferases"/>
    <property type="match status" value="1"/>
</dbReference>
<keyword evidence="1 4" id="KW-0489">Methyltransferase</keyword>
<accession>A0ABZ2XU26</accession>
<dbReference type="PANTHER" id="PTHR43861:SF1">
    <property type="entry name" value="TRANS-ACONITATE 2-METHYLTRANSFERASE"/>
    <property type="match status" value="1"/>
</dbReference>
<dbReference type="Proteomes" id="UP001623232">
    <property type="component" value="Chromosome"/>
</dbReference>
<keyword evidence="2" id="KW-0808">Transferase</keyword>
<evidence type="ECO:0000313" key="4">
    <source>
        <dbReference type="EMBL" id="WZK89603.1"/>
    </source>
</evidence>
<keyword evidence="5" id="KW-1185">Reference proteome</keyword>
<dbReference type="CDD" id="cd02440">
    <property type="entry name" value="AdoMet_MTases"/>
    <property type="match status" value="1"/>
</dbReference>
<reference evidence="4 5" key="1">
    <citation type="submission" date="2023-04" db="EMBL/GenBank/DDBJ databases">
        <title>Complete genome sequence of Alisedimentitalea scapharcae.</title>
        <authorList>
            <person name="Rong J.-C."/>
            <person name="Yi M.-L."/>
            <person name="Zhao Q."/>
        </authorList>
    </citation>
    <scope>NUCLEOTIDE SEQUENCE [LARGE SCALE GENOMIC DNA]</scope>
    <source>
        <strain evidence="4 5">KCTC 42119</strain>
    </source>
</reference>
<proteinExistence type="predicted"/>
<evidence type="ECO:0000259" key="3">
    <source>
        <dbReference type="Pfam" id="PF13649"/>
    </source>
</evidence>
<dbReference type="EMBL" id="CP123584">
    <property type="protein sequence ID" value="WZK89603.1"/>
    <property type="molecule type" value="Genomic_DNA"/>
</dbReference>
<evidence type="ECO:0000313" key="5">
    <source>
        <dbReference type="Proteomes" id="UP001623232"/>
    </source>
</evidence>
<dbReference type="GO" id="GO:0032259">
    <property type="term" value="P:methylation"/>
    <property type="evidence" value="ECO:0007669"/>
    <property type="project" value="UniProtKB-KW"/>
</dbReference>
<dbReference type="Pfam" id="PF13649">
    <property type="entry name" value="Methyltransf_25"/>
    <property type="match status" value="1"/>
</dbReference>
<organism evidence="4 5">
    <name type="scientific">Aliisedimentitalea scapharcae</name>
    <dbReference type="NCBI Taxonomy" id="1524259"/>
    <lineage>
        <taxon>Bacteria</taxon>
        <taxon>Pseudomonadati</taxon>
        <taxon>Pseudomonadota</taxon>
        <taxon>Alphaproteobacteria</taxon>
        <taxon>Rhodobacterales</taxon>
        <taxon>Roseobacteraceae</taxon>
        <taxon>Aliisedimentitalea</taxon>
    </lineage>
</organism>
<dbReference type="InterPro" id="IPR029063">
    <property type="entry name" value="SAM-dependent_MTases_sf"/>
</dbReference>
<evidence type="ECO:0000256" key="2">
    <source>
        <dbReference type="ARBA" id="ARBA00022679"/>
    </source>
</evidence>
<dbReference type="RefSeq" id="WP_406647970.1">
    <property type="nucleotide sequence ID" value="NZ_CP123584.1"/>
</dbReference>
<dbReference type="Gene3D" id="3.40.50.150">
    <property type="entry name" value="Vaccinia Virus protein VP39"/>
    <property type="match status" value="1"/>
</dbReference>